<accession>A0AAD8YF45</accession>
<dbReference type="SUPFAM" id="SSF48403">
    <property type="entry name" value="Ankyrin repeat"/>
    <property type="match status" value="1"/>
</dbReference>
<sequence length="233" mass="25824">MSLSINKFMNYVAIVLDLIHRQEWAALEKVATTKHKLFKVISEHIKKCDEFNGMTLLHAAVKYNPPMHILDAMIDAHSDALMGQDCVGRTPLHVACGTGADAEIIRLLVEAYPQACDLQDEDGRLPLHLACDIECVLFEGDQTERAPPTIDVVRALLSGSWRSVLVEDEDEMSPIEYAIVSDANIKVVKLLQKTSMTLRRKEAQASKAKATARSTAKDTKPVVPLPRSVLSYC</sequence>
<protein>
    <submittedName>
        <fullName evidence="5">Ankyrin repeat domain-containing protein</fullName>
    </submittedName>
</protein>
<proteinExistence type="predicted"/>
<keyword evidence="2 3" id="KW-0040">ANK repeat</keyword>
<keyword evidence="6" id="KW-1185">Reference proteome</keyword>
<dbReference type="PANTHER" id="PTHR24153">
    <property type="entry name" value="ESPIN"/>
    <property type="match status" value="1"/>
</dbReference>
<dbReference type="InterPro" id="IPR052420">
    <property type="entry name" value="Espin/Espin-like"/>
</dbReference>
<evidence type="ECO:0000313" key="5">
    <source>
        <dbReference type="EMBL" id="KAK1744424.1"/>
    </source>
</evidence>
<feature type="repeat" description="ANK" evidence="3">
    <location>
        <begin position="87"/>
        <end position="110"/>
    </location>
</feature>
<feature type="compositionally biased region" description="Low complexity" evidence="4">
    <location>
        <begin position="205"/>
        <end position="214"/>
    </location>
</feature>
<dbReference type="Gene3D" id="1.25.40.20">
    <property type="entry name" value="Ankyrin repeat-containing domain"/>
    <property type="match status" value="1"/>
</dbReference>
<evidence type="ECO:0000313" key="6">
    <source>
        <dbReference type="Proteomes" id="UP001224775"/>
    </source>
</evidence>
<dbReference type="GO" id="GO:0005737">
    <property type="term" value="C:cytoplasm"/>
    <property type="evidence" value="ECO:0007669"/>
    <property type="project" value="TreeGrafter"/>
</dbReference>
<dbReference type="InterPro" id="IPR036770">
    <property type="entry name" value="Ankyrin_rpt-contain_sf"/>
</dbReference>
<evidence type="ECO:0000256" key="1">
    <source>
        <dbReference type="ARBA" id="ARBA00022737"/>
    </source>
</evidence>
<gene>
    <name evidence="5" type="ORF">QTG54_004957</name>
</gene>
<dbReference type="EMBL" id="JATAAI010000007">
    <property type="protein sequence ID" value="KAK1744424.1"/>
    <property type="molecule type" value="Genomic_DNA"/>
</dbReference>
<keyword evidence="1" id="KW-0677">Repeat</keyword>
<dbReference type="PROSITE" id="PS50297">
    <property type="entry name" value="ANK_REP_REGION"/>
    <property type="match status" value="1"/>
</dbReference>
<name>A0AAD8YF45_9STRA</name>
<dbReference type="PROSITE" id="PS50088">
    <property type="entry name" value="ANK_REPEAT"/>
    <property type="match status" value="1"/>
</dbReference>
<evidence type="ECO:0000256" key="3">
    <source>
        <dbReference type="PROSITE-ProRule" id="PRU00023"/>
    </source>
</evidence>
<dbReference type="GO" id="GO:0051015">
    <property type="term" value="F:actin filament binding"/>
    <property type="evidence" value="ECO:0007669"/>
    <property type="project" value="TreeGrafter"/>
</dbReference>
<reference evidence="5" key="1">
    <citation type="submission" date="2023-06" db="EMBL/GenBank/DDBJ databases">
        <title>Survivors Of The Sea: Transcriptome response of Skeletonema marinoi to long-term dormancy.</title>
        <authorList>
            <person name="Pinder M.I.M."/>
            <person name="Kourtchenko O."/>
            <person name="Robertson E.K."/>
            <person name="Larsson T."/>
            <person name="Maumus F."/>
            <person name="Osuna-Cruz C.M."/>
            <person name="Vancaester E."/>
            <person name="Stenow R."/>
            <person name="Vandepoele K."/>
            <person name="Ploug H."/>
            <person name="Bruchert V."/>
            <person name="Godhe A."/>
            <person name="Topel M."/>
        </authorList>
    </citation>
    <scope>NUCLEOTIDE SEQUENCE</scope>
    <source>
        <strain evidence="5">R05AC</strain>
    </source>
</reference>
<evidence type="ECO:0000256" key="4">
    <source>
        <dbReference type="SAM" id="MobiDB-lite"/>
    </source>
</evidence>
<feature type="region of interest" description="Disordered" evidence="4">
    <location>
        <begin position="202"/>
        <end position="221"/>
    </location>
</feature>
<dbReference type="SMART" id="SM00248">
    <property type="entry name" value="ANK"/>
    <property type="match status" value="4"/>
</dbReference>
<dbReference type="PANTHER" id="PTHR24153:SF8">
    <property type="entry name" value="FORKED, ISOFORM F"/>
    <property type="match status" value="1"/>
</dbReference>
<dbReference type="Pfam" id="PF12796">
    <property type="entry name" value="Ank_2"/>
    <property type="match status" value="1"/>
</dbReference>
<dbReference type="GO" id="GO:0051017">
    <property type="term" value="P:actin filament bundle assembly"/>
    <property type="evidence" value="ECO:0007669"/>
    <property type="project" value="TreeGrafter"/>
</dbReference>
<comment type="caution">
    <text evidence="5">The sequence shown here is derived from an EMBL/GenBank/DDBJ whole genome shotgun (WGS) entry which is preliminary data.</text>
</comment>
<dbReference type="Proteomes" id="UP001224775">
    <property type="component" value="Unassembled WGS sequence"/>
</dbReference>
<evidence type="ECO:0000256" key="2">
    <source>
        <dbReference type="ARBA" id="ARBA00023043"/>
    </source>
</evidence>
<dbReference type="InterPro" id="IPR002110">
    <property type="entry name" value="Ankyrin_rpt"/>
</dbReference>
<organism evidence="5 6">
    <name type="scientific">Skeletonema marinoi</name>
    <dbReference type="NCBI Taxonomy" id="267567"/>
    <lineage>
        <taxon>Eukaryota</taxon>
        <taxon>Sar</taxon>
        <taxon>Stramenopiles</taxon>
        <taxon>Ochrophyta</taxon>
        <taxon>Bacillariophyta</taxon>
        <taxon>Coscinodiscophyceae</taxon>
        <taxon>Thalassiosirophycidae</taxon>
        <taxon>Thalassiosirales</taxon>
        <taxon>Skeletonemataceae</taxon>
        <taxon>Skeletonema</taxon>
        <taxon>Skeletonema marinoi-dohrnii complex</taxon>
    </lineage>
</organism>
<dbReference type="AlphaFoldDB" id="A0AAD8YF45"/>